<dbReference type="Gramene" id="Pp3c15_22130V3.2">
    <property type="protein sequence ID" value="PAC:32928615.CDS.1"/>
    <property type="gene ID" value="Pp3c15_22130"/>
</dbReference>
<reference evidence="2" key="3">
    <citation type="submission" date="2020-12" db="UniProtKB">
        <authorList>
            <consortium name="EnsemblPlants"/>
        </authorList>
    </citation>
    <scope>IDENTIFICATION</scope>
</reference>
<dbReference type="EMBL" id="ABEU02000015">
    <property type="protein sequence ID" value="PNR39791.1"/>
    <property type="molecule type" value="Genomic_DNA"/>
</dbReference>
<accession>A0A2K1JE34</accession>
<proteinExistence type="predicted"/>
<sequence length="61" mass="6751">MCYCGPLLRVGYRDTRALIWPLGPPASFTRMSAVGKMIRDGFRGFRAYVEIGGVDGNEVII</sequence>
<dbReference type="PaxDb" id="3218-PP1S271_85V6.1"/>
<dbReference type="Gramene" id="Pp3c15_22130V3.1">
    <property type="protein sequence ID" value="PAC:32928614.CDS.1"/>
    <property type="gene ID" value="Pp3c15_22130"/>
</dbReference>
<dbReference type="InParanoid" id="A0A2K1JE34"/>
<name>A0A2K1JE34_PHYPA</name>
<protein>
    <submittedName>
        <fullName evidence="1 2">Uncharacterized protein</fullName>
    </submittedName>
</protein>
<dbReference type="Proteomes" id="UP000006727">
    <property type="component" value="Chromosome 15"/>
</dbReference>
<organism evidence="1">
    <name type="scientific">Physcomitrium patens</name>
    <name type="common">Spreading-leaved earth moss</name>
    <name type="synonym">Physcomitrella patens</name>
    <dbReference type="NCBI Taxonomy" id="3218"/>
    <lineage>
        <taxon>Eukaryota</taxon>
        <taxon>Viridiplantae</taxon>
        <taxon>Streptophyta</taxon>
        <taxon>Embryophyta</taxon>
        <taxon>Bryophyta</taxon>
        <taxon>Bryophytina</taxon>
        <taxon>Bryopsida</taxon>
        <taxon>Funariidae</taxon>
        <taxon>Funariales</taxon>
        <taxon>Funariaceae</taxon>
        <taxon>Physcomitrium</taxon>
    </lineage>
</organism>
<keyword evidence="3" id="KW-1185">Reference proteome</keyword>
<evidence type="ECO:0000313" key="3">
    <source>
        <dbReference type="Proteomes" id="UP000006727"/>
    </source>
</evidence>
<reference evidence="1 3" key="1">
    <citation type="journal article" date="2008" name="Science">
        <title>The Physcomitrella genome reveals evolutionary insights into the conquest of land by plants.</title>
        <authorList>
            <person name="Rensing S."/>
            <person name="Lang D."/>
            <person name="Zimmer A."/>
            <person name="Terry A."/>
            <person name="Salamov A."/>
            <person name="Shapiro H."/>
            <person name="Nishiyama T."/>
            <person name="Perroud P.-F."/>
            <person name="Lindquist E."/>
            <person name="Kamisugi Y."/>
            <person name="Tanahashi T."/>
            <person name="Sakakibara K."/>
            <person name="Fujita T."/>
            <person name="Oishi K."/>
            <person name="Shin-I T."/>
            <person name="Kuroki Y."/>
            <person name="Toyoda A."/>
            <person name="Suzuki Y."/>
            <person name="Hashimoto A."/>
            <person name="Yamaguchi K."/>
            <person name="Sugano A."/>
            <person name="Kohara Y."/>
            <person name="Fujiyama A."/>
            <person name="Anterola A."/>
            <person name="Aoki S."/>
            <person name="Ashton N."/>
            <person name="Barbazuk W.B."/>
            <person name="Barker E."/>
            <person name="Bennetzen J."/>
            <person name="Bezanilla M."/>
            <person name="Blankenship R."/>
            <person name="Cho S.H."/>
            <person name="Dutcher S."/>
            <person name="Estelle M."/>
            <person name="Fawcett J.A."/>
            <person name="Gundlach H."/>
            <person name="Hanada K."/>
            <person name="Heyl A."/>
            <person name="Hicks K.A."/>
            <person name="Hugh J."/>
            <person name="Lohr M."/>
            <person name="Mayer K."/>
            <person name="Melkozernov A."/>
            <person name="Murata T."/>
            <person name="Nelson D."/>
            <person name="Pils B."/>
            <person name="Prigge M."/>
            <person name="Reiss B."/>
            <person name="Renner T."/>
            <person name="Rombauts S."/>
            <person name="Rushton P."/>
            <person name="Sanderfoot A."/>
            <person name="Schween G."/>
            <person name="Shiu S.-H."/>
            <person name="Stueber K."/>
            <person name="Theodoulou F.L."/>
            <person name="Tu H."/>
            <person name="Van de Peer Y."/>
            <person name="Verrier P.J."/>
            <person name="Waters E."/>
            <person name="Wood A."/>
            <person name="Yang L."/>
            <person name="Cove D."/>
            <person name="Cuming A."/>
            <person name="Hasebe M."/>
            <person name="Lucas S."/>
            <person name="Mishler D.B."/>
            <person name="Reski R."/>
            <person name="Grigoriev I."/>
            <person name="Quatrano R.S."/>
            <person name="Boore J.L."/>
        </authorList>
    </citation>
    <scope>NUCLEOTIDE SEQUENCE [LARGE SCALE GENOMIC DNA]</scope>
    <source>
        <strain evidence="2 3">cv. Gransden 2004</strain>
    </source>
</reference>
<evidence type="ECO:0000313" key="2">
    <source>
        <dbReference type="EnsemblPlants" id="PAC:32928614.CDS.1"/>
    </source>
</evidence>
<reference evidence="1 3" key="2">
    <citation type="journal article" date="2018" name="Plant J.">
        <title>The Physcomitrella patens chromosome-scale assembly reveals moss genome structure and evolution.</title>
        <authorList>
            <person name="Lang D."/>
            <person name="Ullrich K.K."/>
            <person name="Murat F."/>
            <person name="Fuchs J."/>
            <person name="Jenkins J."/>
            <person name="Haas F.B."/>
            <person name="Piednoel M."/>
            <person name="Gundlach H."/>
            <person name="Van Bel M."/>
            <person name="Meyberg R."/>
            <person name="Vives C."/>
            <person name="Morata J."/>
            <person name="Symeonidi A."/>
            <person name="Hiss M."/>
            <person name="Muchero W."/>
            <person name="Kamisugi Y."/>
            <person name="Saleh O."/>
            <person name="Blanc G."/>
            <person name="Decker E.L."/>
            <person name="van Gessel N."/>
            <person name="Grimwood J."/>
            <person name="Hayes R.D."/>
            <person name="Graham S.W."/>
            <person name="Gunter L.E."/>
            <person name="McDaniel S.F."/>
            <person name="Hoernstein S.N.W."/>
            <person name="Larsson A."/>
            <person name="Li F.W."/>
            <person name="Perroud P.F."/>
            <person name="Phillips J."/>
            <person name="Ranjan P."/>
            <person name="Rokshar D.S."/>
            <person name="Rothfels C.J."/>
            <person name="Schneider L."/>
            <person name="Shu S."/>
            <person name="Stevenson D.W."/>
            <person name="Thummler F."/>
            <person name="Tillich M."/>
            <person name="Villarreal Aguilar J.C."/>
            <person name="Widiez T."/>
            <person name="Wong G.K."/>
            <person name="Wymore A."/>
            <person name="Zhang Y."/>
            <person name="Zimmer A.D."/>
            <person name="Quatrano R.S."/>
            <person name="Mayer K.F.X."/>
            <person name="Goodstein D."/>
            <person name="Casacuberta J.M."/>
            <person name="Vandepoele K."/>
            <person name="Reski R."/>
            <person name="Cuming A.C."/>
            <person name="Tuskan G.A."/>
            <person name="Maumus F."/>
            <person name="Salse J."/>
            <person name="Schmutz J."/>
            <person name="Rensing S.A."/>
        </authorList>
    </citation>
    <scope>NUCLEOTIDE SEQUENCE [LARGE SCALE GENOMIC DNA]</scope>
    <source>
        <strain evidence="2 3">cv. Gransden 2004</strain>
    </source>
</reference>
<gene>
    <name evidence="1" type="ORF">PHYPA_020071</name>
</gene>
<dbReference type="EnsemblPlants" id="Pp3c15_22130V3.1">
    <property type="protein sequence ID" value="PAC:32928614.CDS.1"/>
    <property type="gene ID" value="Pp3c15_22130"/>
</dbReference>
<dbReference type="AlphaFoldDB" id="A0A2K1JE34"/>
<evidence type="ECO:0000313" key="1">
    <source>
        <dbReference type="EMBL" id="PNR39791.1"/>
    </source>
</evidence>
<dbReference type="EnsemblPlants" id="Pp3c15_22130V3.2">
    <property type="protein sequence ID" value="PAC:32928615.CDS.1"/>
    <property type="gene ID" value="Pp3c15_22130"/>
</dbReference>